<dbReference type="STRING" id="1328759.A0A5C2RSW1"/>
<evidence type="ECO:0000256" key="1">
    <source>
        <dbReference type="ARBA" id="ARBA00004173"/>
    </source>
</evidence>
<organism evidence="7 8">
    <name type="scientific">Lentinus tigrinus ALCF2SS1-6</name>
    <dbReference type="NCBI Taxonomy" id="1328759"/>
    <lineage>
        <taxon>Eukaryota</taxon>
        <taxon>Fungi</taxon>
        <taxon>Dikarya</taxon>
        <taxon>Basidiomycota</taxon>
        <taxon>Agaricomycotina</taxon>
        <taxon>Agaricomycetes</taxon>
        <taxon>Polyporales</taxon>
        <taxon>Polyporaceae</taxon>
        <taxon>Lentinus</taxon>
    </lineage>
</organism>
<dbReference type="InterPro" id="IPR006571">
    <property type="entry name" value="TLDc_dom"/>
</dbReference>
<dbReference type="PROSITE" id="PS51886">
    <property type="entry name" value="TLDC"/>
    <property type="match status" value="1"/>
</dbReference>
<feature type="compositionally biased region" description="Polar residues" evidence="5">
    <location>
        <begin position="44"/>
        <end position="58"/>
    </location>
</feature>
<dbReference type="PANTHER" id="PTHR23354">
    <property type="entry name" value="NUCLEOLAR PROTEIN 7/ESTROGEN RECEPTOR COACTIVATOR-RELATED"/>
    <property type="match status" value="1"/>
</dbReference>
<evidence type="ECO:0000259" key="6">
    <source>
        <dbReference type="PROSITE" id="PS51886"/>
    </source>
</evidence>
<reference evidence="7" key="1">
    <citation type="journal article" date="2018" name="Genome Biol. Evol.">
        <title>Genomics and development of Lentinus tigrinus, a white-rot wood-decaying mushroom with dimorphic fruiting bodies.</title>
        <authorList>
            <person name="Wu B."/>
            <person name="Xu Z."/>
            <person name="Knudson A."/>
            <person name="Carlson A."/>
            <person name="Chen N."/>
            <person name="Kovaka S."/>
            <person name="LaButti K."/>
            <person name="Lipzen A."/>
            <person name="Pennachio C."/>
            <person name="Riley R."/>
            <person name="Schakwitz W."/>
            <person name="Umezawa K."/>
            <person name="Ohm R.A."/>
            <person name="Grigoriev I.V."/>
            <person name="Nagy L.G."/>
            <person name="Gibbons J."/>
            <person name="Hibbett D."/>
        </authorList>
    </citation>
    <scope>NUCLEOTIDE SEQUENCE [LARGE SCALE GENOMIC DNA]</scope>
    <source>
        <strain evidence="7">ALCF2SS1-6</strain>
    </source>
</reference>
<dbReference type="Pfam" id="PF07534">
    <property type="entry name" value="TLD"/>
    <property type="match status" value="1"/>
</dbReference>
<dbReference type="PANTHER" id="PTHR23354:SF62">
    <property type="entry name" value="MUSTARD, ISOFORM V"/>
    <property type="match status" value="1"/>
</dbReference>
<feature type="region of interest" description="Disordered" evidence="5">
    <location>
        <begin position="96"/>
        <end position="145"/>
    </location>
</feature>
<comment type="subcellular location">
    <subcellularLocation>
        <location evidence="1">Mitochondrion</location>
    </subcellularLocation>
</comment>
<feature type="domain" description="TLDc" evidence="6">
    <location>
        <begin position="271"/>
        <end position="443"/>
    </location>
</feature>
<evidence type="ECO:0000256" key="3">
    <source>
        <dbReference type="ARBA" id="ARBA00023128"/>
    </source>
</evidence>
<evidence type="ECO:0000256" key="5">
    <source>
        <dbReference type="SAM" id="MobiDB-lite"/>
    </source>
</evidence>
<evidence type="ECO:0000256" key="4">
    <source>
        <dbReference type="ARBA" id="ARBA00040604"/>
    </source>
</evidence>
<feature type="compositionally biased region" description="Polar residues" evidence="5">
    <location>
        <begin position="1"/>
        <end position="30"/>
    </location>
</feature>
<sequence length="443" mass="48200">MYWLQGTNTLHTSGRSTPRSSQNATETVPSISYGGDSLIDLDSPSESQAQRPFETSPSHDPVDHSGSSTPHSVQSDNVLQDLLTDLDPLSDVYDCERESRQRAHTSPLHASTSQLLRSPSLPPSSPTRLSTPEIQRTQSSYFTPPSFPSRWVNNLLTSTIRAPRTGPSTPPTDAASIFASHPDDGPSSSSPRISALSRSAPHSRAATFSEGAPLEPSITHGTPFASHTFIPPSGAPGFTGDRKWDKGFEFDKTQVERRSVRLIGRKEVTAPVLSVDLADQLRPFLPALARLPKSWTLLYSLDQHGISLNTLYARCQDFKGSQLLVVRDSGDTLFGAWMGEGIHPSKGAYYGSGESFLWQKVGPDRVRVFKWTGKNDYVALCEPDYISFGGGDGHYGLWLDDTLMDGSSARCPTFDNEPLCSAGPRKGETVTFECVGVEVWGIG</sequence>
<keyword evidence="3" id="KW-0496">Mitochondrion</keyword>
<dbReference type="EMBL" id="ML122325">
    <property type="protein sequence ID" value="RPD53266.1"/>
    <property type="molecule type" value="Genomic_DNA"/>
</dbReference>
<feature type="compositionally biased region" description="Polar residues" evidence="5">
    <location>
        <begin position="133"/>
        <end position="143"/>
    </location>
</feature>
<evidence type="ECO:0000313" key="8">
    <source>
        <dbReference type="Proteomes" id="UP000313359"/>
    </source>
</evidence>
<dbReference type="GO" id="GO:0005634">
    <property type="term" value="C:nucleus"/>
    <property type="evidence" value="ECO:0007669"/>
    <property type="project" value="TreeGrafter"/>
</dbReference>
<dbReference type="GO" id="GO:0006979">
    <property type="term" value="P:response to oxidative stress"/>
    <property type="evidence" value="ECO:0007669"/>
    <property type="project" value="TreeGrafter"/>
</dbReference>
<dbReference type="GO" id="GO:0005739">
    <property type="term" value="C:mitochondrion"/>
    <property type="evidence" value="ECO:0007669"/>
    <property type="project" value="UniProtKB-SubCell"/>
</dbReference>
<feature type="region of interest" description="Disordered" evidence="5">
    <location>
        <begin position="160"/>
        <end position="207"/>
    </location>
</feature>
<dbReference type="AlphaFoldDB" id="A0A5C2RSW1"/>
<feature type="compositionally biased region" description="Polar residues" evidence="5">
    <location>
        <begin position="65"/>
        <end position="74"/>
    </location>
</feature>
<keyword evidence="8" id="KW-1185">Reference proteome</keyword>
<feature type="region of interest" description="Disordered" evidence="5">
    <location>
        <begin position="1"/>
        <end position="74"/>
    </location>
</feature>
<gene>
    <name evidence="7" type="ORF">L227DRAFT_513525</name>
</gene>
<dbReference type="OrthoDB" id="26679at2759"/>
<evidence type="ECO:0000313" key="7">
    <source>
        <dbReference type="EMBL" id="RPD53266.1"/>
    </source>
</evidence>
<accession>A0A5C2RSW1</accession>
<name>A0A5C2RSW1_9APHY</name>
<comment type="similarity">
    <text evidence="2">Belongs to the OXR1 family.</text>
</comment>
<dbReference type="SMART" id="SM00584">
    <property type="entry name" value="TLDc"/>
    <property type="match status" value="1"/>
</dbReference>
<proteinExistence type="inferred from homology"/>
<protein>
    <recommendedName>
        <fullName evidence="4">Oxidation resistance protein 1</fullName>
    </recommendedName>
</protein>
<dbReference type="Proteomes" id="UP000313359">
    <property type="component" value="Unassembled WGS sequence"/>
</dbReference>
<feature type="compositionally biased region" description="Low complexity" evidence="5">
    <location>
        <begin position="185"/>
        <end position="200"/>
    </location>
</feature>
<evidence type="ECO:0000256" key="2">
    <source>
        <dbReference type="ARBA" id="ARBA00009540"/>
    </source>
</evidence>